<dbReference type="EMBL" id="BPTR01000001">
    <property type="protein sequence ID" value="GJG27952.1"/>
    <property type="molecule type" value="Genomic_DNA"/>
</dbReference>
<dbReference type="CDD" id="cd05651">
    <property type="entry name" value="M20_ArgE_DapE-like"/>
    <property type="match status" value="1"/>
</dbReference>
<dbReference type="SUPFAM" id="SSF53187">
    <property type="entry name" value="Zn-dependent exopeptidases"/>
    <property type="match status" value="1"/>
</dbReference>
<sequence length="355" mass="39729">MKELELYTNDAIELLQKLIAIPSVSRTEKDAADALEESIIQYGFKPHREGNNIWILSEEWDTNKPTLLLNAHIDTVKPVATWTKNPYEPILENGMLYGLGSNDCGGGLVSLLQVYRFLAKEPQSFNYIYLASAEEEISGKDGISRALPLLPSVDLAIVGEPTGMQPAVAEKGLMVIDVIAHGKSGHAARNEGVNAIYEIIDDLTWLKNYKFNRVSPFLGPTKMTVTQINAGTQHNVIPDKCTLVVDIRTNEFYDNEDVFHFIDEHTKSECHAHSYRLKSSRIDVEHPIIQKCISMGMTPFGSPTLSDQALMSFPSFKLGPGESSRSHSADEYIKIDEIRNAIKQYTELLHHTDIR</sequence>
<organism evidence="7 8">
    <name type="scientific">Segatella bryantii</name>
    <name type="common">Prevotella bryantii</name>
    <dbReference type="NCBI Taxonomy" id="77095"/>
    <lineage>
        <taxon>Bacteria</taxon>
        <taxon>Pseudomonadati</taxon>
        <taxon>Bacteroidota</taxon>
        <taxon>Bacteroidia</taxon>
        <taxon>Bacteroidales</taxon>
        <taxon>Prevotellaceae</taxon>
        <taxon>Segatella</taxon>
    </lineage>
</organism>
<keyword evidence="3" id="KW-0378">Hydrolase</keyword>
<evidence type="ECO:0000256" key="1">
    <source>
        <dbReference type="ARBA" id="ARBA00001947"/>
    </source>
</evidence>
<protein>
    <submittedName>
        <fullName evidence="7">Acetylornithine deacetylase</fullName>
    </submittedName>
</protein>
<keyword evidence="5" id="KW-0170">Cobalt</keyword>
<comment type="caution">
    <text evidence="7">The sequence shown here is derived from an EMBL/GenBank/DDBJ whole genome shotgun (WGS) entry which is preliminary data.</text>
</comment>
<reference evidence="7" key="1">
    <citation type="submission" date="2021-08" db="EMBL/GenBank/DDBJ databases">
        <title>Prevotella lacticifex sp. nov., isolated from rumen of cow.</title>
        <authorList>
            <person name="Shinkai T."/>
            <person name="Ikeyama N."/>
            <person name="Kumagai M."/>
            <person name="Ohmori H."/>
            <person name="Sakamoto M."/>
            <person name="Ohkuma M."/>
            <person name="Mitsumori M."/>
        </authorList>
    </citation>
    <scope>NUCLEOTIDE SEQUENCE</scope>
    <source>
        <strain evidence="7">DSM 11371</strain>
    </source>
</reference>
<comment type="cofactor">
    <cofactor evidence="1">
        <name>Zn(2+)</name>
        <dbReference type="ChEBI" id="CHEBI:29105"/>
    </cofactor>
</comment>
<dbReference type="GO" id="GO:0006526">
    <property type="term" value="P:L-arginine biosynthetic process"/>
    <property type="evidence" value="ECO:0007669"/>
    <property type="project" value="TreeGrafter"/>
</dbReference>
<dbReference type="SUPFAM" id="SSF55031">
    <property type="entry name" value="Bacterial exopeptidase dimerisation domain"/>
    <property type="match status" value="1"/>
</dbReference>
<evidence type="ECO:0000313" key="8">
    <source>
        <dbReference type="Proteomes" id="UP000887043"/>
    </source>
</evidence>
<dbReference type="AlphaFoldDB" id="A0AA37MLJ3"/>
<evidence type="ECO:0000259" key="6">
    <source>
        <dbReference type="Pfam" id="PF07687"/>
    </source>
</evidence>
<dbReference type="InterPro" id="IPR002933">
    <property type="entry name" value="Peptidase_M20"/>
</dbReference>
<dbReference type="PANTHER" id="PTHR43808">
    <property type="entry name" value="ACETYLORNITHINE DEACETYLASE"/>
    <property type="match status" value="1"/>
</dbReference>
<proteinExistence type="predicted"/>
<evidence type="ECO:0000313" key="7">
    <source>
        <dbReference type="EMBL" id="GJG27952.1"/>
    </source>
</evidence>
<dbReference type="Pfam" id="PF07687">
    <property type="entry name" value="M20_dimer"/>
    <property type="match status" value="1"/>
</dbReference>
<evidence type="ECO:0000256" key="4">
    <source>
        <dbReference type="ARBA" id="ARBA00022833"/>
    </source>
</evidence>
<dbReference type="InterPro" id="IPR036264">
    <property type="entry name" value="Bact_exopeptidase_dim_dom"/>
</dbReference>
<keyword evidence="4" id="KW-0862">Zinc</keyword>
<evidence type="ECO:0000256" key="5">
    <source>
        <dbReference type="ARBA" id="ARBA00023285"/>
    </source>
</evidence>
<dbReference type="Pfam" id="PF01546">
    <property type="entry name" value="Peptidase_M20"/>
    <property type="match status" value="1"/>
</dbReference>
<dbReference type="Gene3D" id="3.40.630.10">
    <property type="entry name" value="Zn peptidases"/>
    <property type="match status" value="2"/>
</dbReference>
<dbReference type="GO" id="GO:0008777">
    <property type="term" value="F:acetylornithine deacetylase activity"/>
    <property type="evidence" value="ECO:0007669"/>
    <property type="project" value="TreeGrafter"/>
</dbReference>
<dbReference type="PANTHER" id="PTHR43808:SF31">
    <property type="entry name" value="N-ACETYL-L-CITRULLINE DEACETYLASE"/>
    <property type="match status" value="1"/>
</dbReference>
<keyword evidence="2" id="KW-0479">Metal-binding</keyword>
<dbReference type="PROSITE" id="PS00758">
    <property type="entry name" value="ARGE_DAPE_CPG2_1"/>
    <property type="match status" value="1"/>
</dbReference>
<name>A0AA37MLJ3_SEGBR</name>
<gene>
    <name evidence="7" type="ORF">PRRU23_16520</name>
</gene>
<dbReference type="GO" id="GO:0046872">
    <property type="term" value="F:metal ion binding"/>
    <property type="evidence" value="ECO:0007669"/>
    <property type="project" value="UniProtKB-KW"/>
</dbReference>
<accession>A0AA37MLJ3</accession>
<dbReference type="RefSeq" id="WP_006281582.1">
    <property type="nucleotide sequence ID" value="NZ_BPTR01000001.1"/>
</dbReference>
<evidence type="ECO:0000256" key="2">
    <source>
        <dbReference type="ARBA" id="ARBA00022723"/>
    </source>
</evidence>
<dbReference type="InterPro" id="IPR050072">
    <property type="entry name" value="Peptidase_M20A"/>
</dbReference>
<evidence type="ECO:0000256" key="3">
    <source>
        <dbReference type="ARBA" id="ARBA00022801"/>
    </source>
</evidence>
<dbReference type="Proteomes" id="UP000887043">
    <property type="component" value="Unassembled WGS sequence"/>
</dbReference>
<dbReference type="InterPro" id="IPR001261">
    <property type="entry name" value="ArgE/DapE_CS"/>
</dbReference>
<dbReference type="InterPro" id="IPR011650">
    <property type="entry name" value="Peptidase_M20_dimer"/>
</dbReference>
<feature type="domain" description="Peptidase M20 dimerisation" evidence="6">
    <location>
        <begin position="168"/>
        <end position="271"/>
    </location>
</feature>